<dbReference type="CDD" id="cd12306">
    <property type="entry name" value="RRM_II_PABPs"/>
    <property type="match status" value="1"/>
</dbReference>
<dbReference type="PANTHER" id="PTHR23236">
    <property type="entry name" value="EUKARYOTIC TRANSLATION INITIATION FACTOR 4B/4H"/>
    <property type="match status" value="1"/>
</dbReference>
<dbReference type="AlphaFoldDB" id="A0A9N9D5W1"/>
<dbReference type="InterPro" id="IPR012677">
    <property type="entry name" value="Nucleotide-bd_a/b_plait_sf"/>
</dbReference>
<reference evidence="5" key="1">
    <citation type="submission" date="2021-06" db="EMBL/GenBank/DDBJ databases">
        <authorList>
            <person name="Kallberg Y."/>
            <person name="Tangrot J."/>
            <person name="Rosling A."/>
        </authorList>
    </citation>
    <scope>NUCLEOTIDE SEQUENCE</scope>
    <source>
        <strain evidence="5">CL551</strain>
    </source>
</reference>
<proteinExistence type="predicted"/>
<feature type="compositionally biased region" description="Acidic residues" evidence="3">
    <location>
        <begin position="19"/>
        <end position="28"/>
    </location>
</feature>
<dbReference type="Gene3D" id="3.30.70.330">
    <property type="match status" value="1"/>
</dbReference>
<evidence type="ECO:0000259" key="4">
    <source>
        <dbReference type="PROSITE" id="PS50102"/>
    </source>
</evidence>
<dbReference type="InterPro" id="IPR000504">
    <property type="entry name" value="RRM_dom"/>
</dbReference>
<organism evidence="5 6">
    <name type="scientific">Acaulospora morrowiae</name>
    <dbReference type="NCBI Taxonomy" id="94023"/>
    <lineage>
        <taxon>Eukaryota</taxon>
        <taxon>Fungi</taxon>
        <taxon>Fungi incertae sedis</taxon>
        <taxon>Mucoromycota</taxon>
        <taxon>Glomeromycotina</taxon>
        <taxon>Glomeromycetes</taxon>
        <taxon>Diversisporales</taxon>
        <taxon>Acaulosporaceae</taxon>
        <taxon>Acaulospora</taxon>
    </lineage>
</organism>
<protein>
    <submittedName>
        <fullName evidence="5">18154_t:CDS:1</fullName>
    </submittedName>
</protein>
<accession>A0A9N9D5W1</accession>
<sequence>MTDENQVADQTEDIQEHQEEGEDAEAELEAMKQRVKEMEEEAAKLREMQAQVEKEMNLTSEDDKEAIDARSIYVGNVDYAATPEDLQNHFQSCGTINRVTILCDKYSGHPKGYAYVEFADPSLVANAMLLDNTVLRGRPIKVTAKRTNIPGFARGRGVRGGRASWRGGFYGHGAYFAPTFRGGRARGRRAASYAPY</sequence>
<evidence type="ECO:0000256" key="1">
    <source>
        <dbReference type="ARBA" id="ARBA00022884"/>
    </source>
</evidence>
<gene>
    <name evidence="5" type="ORF">AMORRO_LOCUS8786</name>
</gene>
<dbReference type="Pfam" id="PF00076">
    <property type="entry name" value="RRM_1"/>
    <property type="match status" value="1"/>
</dbReference>
<evidence type="ECO:0000313" key="6">
    <source>
        <dbReference type="Proteomes" id="UP000789342"/>
    </source>
</evidence>
<feature type="region of interest" description="Disordered" evidence="3">
    <location>
        <begin position="1"/>
        <end position="30"/>
    </location>
</feature>
<keyword evidence="6" id="KW-1185">Reference proteome</keyword>
<evidence type="ECO:0000256" key="3">
    <source>
        <dbReference type="SAM" id="MobiDB-lite"/>
    </source>
</evidence>
<dbReference type="PROSITE" id="PS50102">
    <property type="entry name" value="RRM"/>
    <property type="match status" value="1"/>
</dbReference>
<evidence type="ECO:0000256" key="2">
    <source>
        <dbReference type="PROSITE-ProRule" id="PRU00176"/>
    </source>
</evidence>
<keyword evidence="1 2" id="KW-0694">RNA-binding</keyword>
<dbReference type="OrthoDB" id="4726at2759"/>
<dbReference type="GO" id="GO:0005737">
    <property type="term" value="C:cytoplasm"/>
    <property type="evidence" value="ECO:0007669"/>
    <property type="project" value="TreeGrafter"/>
</dbReference>
<evidence type="ECO:0000313" key="5">
    <source>
        <dbReference type="EMBL" id="CAG8623966.1"/>
    </source>
</evidence>
<dbReference type="GO" id="GO:0008143">
    <property type="term" value="F:poly(A) binding"/>
    <property type="evidence" value="ECO:0007669"/>
    <property type="project" value="TreeGrafter"/>
</dbReference>
<dbReference type="SUPFAM" id="SSF54928">
    <property type="entry name" value="RNA-binding domain, RBD"/>
    <property type="match status" value="1"/>
</dbReference>
<dbReference type="EMBL" id="CAJVPV010007890">
    <property type="protein sequence ID" value="CAG8623966.1"/>
    <property type="molecule type" value="Genomic_DNA"/>
</dbReference>
<dbReference type="PANTHER" id="PTHR23236:SF12">
    <property type="entry name" value="EUKARYOTIC INITIATION FACTOR 4B-RELATED"/>
    <property type="match status" value="1"/>
</dbReference>
<name>A0A9N9D5W1_9GLOM</name>
<dbReference type="Proteomes" id="UP000789342">
    <property type="component" value="Unassembled WGS sequence"/>
</dbReference>
<comment type="caution">
    <text evidence="5">The sequence shown here is derived from an EMBL/GenBank/DDBJ whole genome shotgun (WGS) entry which is preliminary data.</text>
</comment>
<feature type="domain" description="RRM" evidence="4">
    <location>
        <begin position="70"/>
        <end position="147"/>
    </location>
</feature>
<dbReference type="SMART" id="SM00360">
    <property type="entry name" value="RRM"/>
    <property type="match status" value="1"/>
</dbReference>
<dbReference type="InterPro" id="IPR035979">
    <property type="entry name" value="RBD_domain_sf"/>
</dbReference>